<dbReference type="Pfam" id="PF13714">
    <property type="entry name" value="PEP_mutase"/>
    <property type="match status" value="1"/>
</dbReference>
<protein>
    <submittedName>
        <fullName evidence="1">Oxaloacetate decarboxylase</fullName>
    </submittedName>
</protein>
<name>A0ABN2YA06_9ACTN</name>
<dbReference type="PANTHER" id="PTHR42905">
    <property type="entry name" value="PHOSPHOENOLPYRUVATE CARBOXYLASE"/>
    <property type="match status" value="1"/>
</dbReference>
<organism evidence="1 2">
    <name type="scientific">Nocardioides bigeumensis</name>
    <dbReference type="NCBI Taxonomy" id="433657"/>
    <lineage>
        <taxon>Bacteria</taxon>
        <taxon>Bacillati</taxon>
        <taxon>Actinomycetota</taxon>
        <taxon>Actinomycetes</taxon>
        <taxon>Propionibacteriales</taxon>
        <taxon>Nocardioidaceae</taxon>
        <taxon>Nocardioides</taxon>
    </lineage>
</organism>
<dbReference type="EMBL" id="BAAAQQ010000009">
    <property type="protein sequence ID" value="GAA2122613.1"/>
    <property type="molecule type" value="Genomic_DNA"/>
</dbReference>
<keyword evidence="2" id="KW-1185">Reference proteome</keyword>
<dbReference type="PANTHER" id="PTHR42905:SF5">
    <property type="entry name" value="CARBOXYVINYL-CARBOXYPHOSPHONATE PHOSPHORYLMUTASE, CHLOROPLASTIC"/>
    <property type="match status" value="1"/>
</dbReference>
<proteinExistence type="predicted"/>
<accession>A0ABN2YA06</accession>
<dbReference type="InterPro" id="IPR039556">
    <property type="entry name" value="ICL/PEPM"/>
</dbReference>
<dbReference type="Gene3D" id="3.20.20.60">
    <property type="entry name" value="Phosphoenolpyruvate-binding domains"/>
    <property type="match status" value="1"/>
</dbReference>
<dbReference type="CDD" id="cd00377">
    <property type="entry name" value="ICL_PEPM"/>
    <property type="match status" value="1"/>
</dbReference>
<dbReference type="InterPro" id="IPR015813">
    <property type="entry name" value="Pyrv/PenolPyrv_kinase-like_dom"/>
</dbReference>
<sequence length="276" mass="29239">MVGPLYARMAEEIGFRVLFATGAGIANEAYGLPDLGVIGLREMLDVTTRIVRSSSLPVIADIDTGYGGTLNVVHTVREFALAGVAAVQIEDQTHPKRCGHFAGKQVVSTGEMLERLAAADEARGGSDLVILARTDALALEDFDSAMERVRRYVAAGADAVFVEAPTTMEELRRIPGEVPAPLVVNMVEGGRTPIVPTAELNEMGYRIALYANSALRSAMAATRKVLESLHATGGTAEVVDQLVPWADRQAAVDLEGWLALDDEISSRASGFAASGS</sequence>
<reference evidence="1 2" key="1">
    <citation type="journal article" date="2019" name="Int. J. Syst. Evol. Microbiol.">
        <title>The Global Catalogue of Microorganisms (GCM) 10K type strain sequencing project: providing services to taxonomists for standard genome sequencing and annotation.</title>
        <authorList>
            <consortium name="The Broad Institute Genomics Platform"/>
            <consortium name="The Broad Institute Genome Sequencing Center for Infectious Disease"/>
            <person name="Wu L."/>
            <person name="Ma J."/>
        </authorList>
    </citation>
    <scope>NUCLEOTIDE SEQUENCE [LARGE SCALE GENOMIC DNA]</scope>
    <source>
        <strain evidence="1 2">JCM 16021</strain>
    </source>
</reference>
<evidence type="ECO:0000313" key="2">
    <source>
        <dbReference type="Proteomes" id="UP001500575"/>
    </source>
</evidence>
<evidence type="ECO:0000313" key="1">
    <source>
        <dbReference type="EMBL" id="GAA2122613.1"/>
    </source>
</evidence>
<comment type="caution">
    <text evidence="1">The sequence shown here is derived from an EMBL/GenBank/DDBJ whole genome shotgun (WGS) entry which is preliminary data.</text>
</comment>
<dbReference type="SUPFAM" id="SSF51621">
    <property type="entry name" value="Phosphoenolpyruvate/pyruvate domain"/>
    <property type="match status" value="1"/>
</dbReference>
<dbReference type="Proteomes" id="UP001500575">
    <property type="component" value="Unassembled WGS sequence"/>
</dbReference>
<gene>
    <name evidence="1" type="ORF">GCM10009843_17870</name>
</gene>
<dbReference type="InterPro" id="IPR040442">
    <property type="entry name" value="Pyrv_kinase-like_dom_sf"/>
</dbReference>